<gene>
    <name evidence="3" type="ORF">BerOc1_01430</name>
</gene>
<reference evidence="3 4" key="1">
    <citation type="submission" date="2015-09" db="EMBL/GenBank/DDBJ databases">
        <title>Genome of Desulfovibrio dechloracetivorans BerOc1, a mercury methylating strain isolated from highly hydrocarbons and metals contaminated coastal sediments.</title>
        <authorList>
            <person name="Goni Urriza M."/>
            <person name="Gassie C."/>
            <person name="Bouchez O."/>
            <person name="Klopp C."/>
            <person name="Ranchou-Peyruse A."/>
            <person name="Remy G."/>
        </authorList>
    </citation>
    <scope>NUCLEOTIDE SEQUENCE [LARGE SCALE GENOMIC DNA]</scope>
    <source>
        <strain evidence="3 4">BerOc1</strain>
    </source>
</reference>
<dbReference type="SUPFAM" id="SSF53850">
    <property type="entry name" value="Periplasmic binding protein-like II"/>
    <property type="match status" value="1"/>
</dbReference>
<sequence length="246" mass="27740">MRRLCPLLILFLLLGPVAAGAEGVRVITEFNPPFNFDTRDGASGIATDLFLRMADRAGLKMARKDIRVWPWARGYKEILEKPDVILYAMARTPGREGLFQWIGPIMPLHSGLFALRDRKIVIKDPVEDAGQYRYGTMRASASEQELVRRGLPPGRMDSVHDRAMNIRKLVQGRIDILVSNEPATFYTIRQMGLDPDKFEVVHRLMSVDLYFAASPDMDPAVVRRLQSALDGLKADGTVARIIKSYR</sequence>
<dbReference type="Gene3D" id="3.40.190.10">
    <property type="entry name" value="Periplasmic binding protein-like II"/>
    <property type="match status" value="2"/>
</dbReference>
<evidence type="ECO:0000313" key="3">
    <source>
        <dbReference type="EMBL" id="OIQ49505.1"/>
    </source>
</evidence>
<protein>
    <submittedName>
        <fullName evidence="3">Bacterial extracellular solute-binding protein, family 3</fullName>
    </submittedName>
</protein>
<organism evidence="3 4">
    <name type="scientific">Pseudodesulfovibrio hydrargyri</name>
    <dbReference type="NCBI Taxonomy" id="2125990"/>
    <lineage>
        <taxon>Bacteria</taxon>
        <taxon>Pseudomonadati</taxon>
        <taxon>Thermodesulfobacteriota</taxon>
        <taxon>Desulfovibrionia</taxon>
        <taxon>Desulfovibrionales</taxon>
        <taxon>Desulfovibrionaceae</taxon>
    </lineage>
</organism>
<dbReference type="PANTHER" id="PTHR38834">
    <property type="entry name" value="PERIPLASMIC SUBSTRATE BINDING PROTEIN FAMILY 3"/>
    <property type="match status" value="1"/>
</dbReference>
<dbReference type="RefSeq" id="WP_071545014.1">
    <property type="nucleotide sequence ID" value="NZ_LKAQ01000004.1"/>
</dbReference>
<evidence type="ECO:0000256" key="1">
    <source>
        <dbReference type="SAM" id="SignalP"/>
    </source>
</evidence>
<evidence type="ECO:0000313" key="4">
    <source>
        <dbReference type="Proteomes" id="UP000181901"/>
    </source>
</evidence>
<keyword evidence="4" id="KW-1185">Reference proteome</keyword>
<dbReference type="InterPro" id="IPR001638">
    <property type="entry name" value="Solute-binding_3/MltF_N"/>
</dbReference>
<feature type="chain" id="PRO_5009635663" evidence="1">
    <location>
        <begin position="22"/>
        <end position="246"/>
    </location>
</feature>
<dbReference type="PANTHER" id="PTHR38834:SF3">
    <property type="entry name" value="SOLUTE-BINDING PROTEIN FAMILY 3_N-TERMINAL DOMAIN-CONTAINING PROTEIN"/>
    <property type="match status" value="1"/>
</dbReference>
<dbReference type="EMBL" id="LKAQ01000004">
    <property type="protein sequence ID" value="OIQ49505.1"/>
    <property type="molecule type" value="Genomic_DNA"/>
</dbReference>
<comment type="caution">
    <text evidence="3">The sequence shown here is derived from an EMBL/GenBank/DDBJ whole genome shotgun (WGS) entry which is preliminary data.</text>
</comment>
<proteinExistence type="predicted"/>
<keyword evidence="1" id="KW-0732">Signal</keyword>
<accession>A0A1J5NCR1</accession>
<feature type="signal peptide" evidence="1">
    <location>
        <begin position="1"/>
        <end position="21"/>
    </location>
</feature>
<dbReference type="Pfam" id="PF00497">
    <property type="entry name" value="SBP_bac_3"/>
    <property type="match status" value="1"/>
</dbReference>
<dbReference type="AlphaFoldDB" id="A0A1J5NCR1"/>
<evidence type="ECO:0000259" key="2">
    <source>
        <dbReference type="Pfam" id="PF00497"/>
    </source>
</evidence>
<feature type="domain" description="Solute-binding protein family 3/N-terminal" evidence="2">
    <location>
        <begin position="26"/>
        <end position="245"/>
    </location>
</feature>
<dbReference type="Proteomes" id="UP000181901">
    <property type="component" value="Unassembled WGS sequence"/>
</dbReference>
<name>A0A1J5NCR1_9BACT</name>